<reference evidence="2 3" key="1">
    <citation type="submission" date="2015-04" db="EMBL/GenBank/DDBJ databases">
        <authorList>
            <person name="Syromyatnikov M.Y."/>
            <person name="Popov V.N."/>
        </authorList>
    </citation>
    <scope>NUCLEOTIDE SEQUENCE [LARGE SCALE GENOMIC DNA]</scope>
</reference>
<sequence>MSLNCVLNQGFELSWSIPFQTSRVGDRPRSTKFKLRSSEDSEKAKSDSQTEHVQTPDADKY</sequence>
<evidence type="ECO:0000256" key="1">
    <source>
        <dbReference type="SAM" id="MobiDB-lite"/>
    </source>
</evidence>
<feature type="compositionally biased region" description="Basic and acidic residues" evidence="1">
    <location>
        <begin position="36"/>
        <end position="50"/>
    </location>
</feature>
<gene>
    <name evidence="2" type="ORF">CLUMA_CG016736</name>
</gene>
<dbReference type="AlphaFoldDB" id="A0A1J1IVG1"/>
<feature type="region of interest" description="Disordered" evidence="1">
    <location>
        <begin position="22"/>
        <end position="61"/>
    </location>
</feature>
<dbReference type="EMBL" id="CVRI01000059">
    <property type="protein sequence ID" value="CRL03698.1"/>
    <property type="molecule type" value="Genomic_DNA"/>
</dbReference>
<name>A0A1J1IVG1_9DIPT</name>
<keyword evidence="3" id="KW-1185">Reference proteome</keyword>
<protein>
    <submittedName>
        <fullName evidence="2">CLUMA_CG016736, isoform A</fullName>
    </submittedName>
</protein>
<proteinExistence type="predicted"/>
<evidence type="ECO:0000313" key="3">
    <source>
        <dbReference type="Proteomes" id="UP000183832"/>
    </source>
</evidence>
<evidence type="ECO:0000313" key="2">
    <source>
        <dbReference type="EMBL" id="CRL03698.1"/>
    </source>
</evidence>
<accession>A0A1J1IVG1</accession>
<organism evidence="2 3">
    <name type="scientific">Clunio marinus</name>
    <dbReference type="NCBI Taxonomy" id="568069"/>
    <lineage>
        <taxon>Eukaryota</taxon>
        <taxon>Metazoa</taxon>
        <taxon>Ecdysozoa</taxon>
        <taxon>Arthropoda</taxon>
        <taxon>Hexapoda</taxon>
        <taxon>Insecta</taxon>
        <taxon>Pterygota</taxon>
        <taxon>Neoptera</taxon>
        <taxon>Endopterygota</taxon>
        <taxon>Diptera</taxon>
        <taxon>Nematocera</taxon>
        <taxon>Chironomoidea</taxon>
        <taxon>Chironomidae</taxon>
        <taxon>Clunio</taxon>
    </lineage>
</organism>
<dbReference type="Proteomes" id="UP000183832">
    <property type="component" value="Unassembled WGS sequence"/>
</dbReference>